<sequence>MGTHDDNDLSAKQNELFVGASLKKARETKKLSIEDVAKGLYVAPSIVIALEEEAFDKIGPGVYVKGHLKNYATFLGLPAEEMLRVLSRSGHMKEQKVVVPGIADHMVALKIISYASVCILFITVVGIYISHH</sequence>
<evidence type="ECO:0000313" key="2">
    <source>
        <dbReference type="EMBL" id="SVA14455.1"/>
    </source>
</evidence>
<keyword evidence="1" id="KW-0472">Membrane</keyword>
<reference evidence="2" key="1">
    <citation type="submission" date="2018-05" db="EMBL/GenBank/DDBJ databases">
        <authorList>
            <person name="Lanie J.A."/>
            <person name="Ng W.-L."/>
            <person name="Kazmierczak K.M."/>
            <person name="Andrzejewski T.M."/>
            <person name="Davidsen T.M."/>
            <person name="Wayne K.J."/>
            <person name="Tettelin H."/>
            <person name="Glass J.I."/>
            <person name="Rusch D."/>
            <person name="Podicherti R."/>
            <person name="Tsui H.-C.T."/>
            <person name="Winkler M.E."/>
        </authorList>
    </citation>
    <scope>NUCLEOTIDE SEQUENCE</scope>
</reference>
<dbReference type="PANTHER" id="PTHR34475:SF1">
    <property type="entry name" value="CYTOSKELETON PROTEIN RODZ"/>
    <property type="match status" value="1"/>
</dbReference>
<dbReference type="EMBL" id="UINC01004455">
    <property type="protein sequence ID" value="SVA14455.1"/>
    <property type="molecule type" value="Genomic_DNA"/>
</dbReference>
<dbReference type="InterPro" id="IPR001387">
    <property type="entry name" value="Cro/C1-type_HTH"/>
</dbReference>
<dbReference type="AlphaFoldDB" id="A0A381TEA1"/>
<dbReference type="InterPro" id="IPR050400">
    <property type="entry name" value="Bact_Cytoskel_RodZ"/>
</dbReference>
<proteinExistence type="predicted"/>
<dbReference type="Gene3D" id="1.10.260.40">
    <property type="entry name" value="lambda repressor-like DNA-binding domains"/>
    <property type="match status" value="1"/>
</dbReference>
<organism evidence="2">
    <name type="scientific">marine metagenome</name>
    <dbReference type="NCBI Taxonomy" id="408172"/>
    <lineage>
        <taxon>unclassified sequences</taxon>
        <taxon>metagenomes</taxon>
        <taxon>ecological metagenomes</taxon>
    </lineage>
</organism>
<keyword evidence="1" id="KW-0812">Transmembrane</keyword>
<evidence type="ECO:0008006" key="3">
    <source>
        <dbReference type="Google" id="ProtNLM"/>
    </source>
</evidence>
<dbReference type="PANTHER" id="PTHR34475">
    <property type="match status" value="1"/>
</dbReference>
<protein>
    <recommendedName>
        <fullName evidence="3">HTH cro/C1-type domain-containing protein</fullName>
    </recommendedName>
</protein>
<keyword evidence="1" id="KW-1133">Transmembrane helix</keyword>
<feature type="transmembrane region" description="Helical" evidence="1">
    <location>
        <begin position="111"/>
        <end position="129"/>
    </location>
</feature>
<dbReference type="InterPro" id="IPR010982">
    <property type="entry name" value="Lambda_DNA-bd_dom_sf"/>
</dbReference>
<dbReference type="Pfam" id="PF13413">
    <property type="entry name" value="HTH_25"/>
    <property type="match status" value="1"/>
</dbReference>
<dbReference type="CDD" id="cd00093">
    <property type="entry name" value="HTH_XRE"/>
    <property type="match status" value="1"/>
</dbReference>
<name>A0A381TEA1_9ZZZZ</name>
<evidence type="ECO:0000256" key="1">
    <source>
        <dbReference type="SAM" id="Phobius"/>
    </source>
</evidence>
<accession>A0A381TEA1</accession>
<dbReference type="GO" id="GO:0003677">
    <property type="term" value="F:DNA binding"/>
    <property type="evidence" value="ECO:0007669"/>
    <property type="project" value="InterPro"/>
</dbReference>
<gene>
    <name evidence="2" type="ORF">METZ01_LOCUS67309</name>
</gene>